<dbReference type="InterPro" id="IPR006671">
    <property type="entry name" value="Cyclin_N"/>
</dbReference>
<dbReference type="Gene3D" id="1.10.472.10">
    <property type="entry name" value="Cyclin-like"/>
    <property type="match status" value="2"/>
</dbReference>
<evidence type="ECO:0000313" key="8">
    <source>
        <dbReference type="EMBL" id="CAG5107460.1"/>
    </source>
</evidence>
<dbReference type="CDD" id="cd20525">
    <property type="entry name" value="CYCLIN_CCNH_rpt2"/>
    <property type="match status" value="1"/>
</dbReference>
<evidence type="ECO:0000256" key="1">
    <source>
        <dbReference type="ARBA" id="ARBA00008638"/>
    </source>
</evidence>
<proteinExistence type="inferred from homology"/>
<organism evidence="8 9">
    <name type="scientific">Oikopleura dioica</name>
    <name type="common">Tunicate</name>
    <dbReference type="NCBI Taxonomy" id="34765"/>
    <lineage>
        <taxon>Eukaryota</taxon>
        <taxon>Metazoa</taxon>
        <taxon>Chordata</taxon>
        <taxon>Tunicata</taxon>
        <taxon>Appendicularia</taxon>
        <taxon>Copelata</taxon>
        <taxon>Oikopleuridae</taxon>
        <taxon>Oikopleura</taxon>
    </lineage>
</organism>
<dbReference type="Pfam" id="PF00134">
    <property type="entry name" value="Cyclin_N"/>
    <property type="match status" value="1"/>
</dbReference>
<protein>
    <recommendedName>
        <fullName evidence="2">Cyclin-H</fullName>
    </recommendedName>
</protein>
<keyword evidence="9" id="KW-1185">Reference proteome</keyword>
<dbReference type="InterPro" id="IPR013763">
    <property type="entry name" value="Cyclin-like_dom"/>
</dbReference>
<dbReference type="Proteomes" id="UP001158576">
    <property type="component" value="Chromosome 1"/>
</dbReference>
<evidence type="ECO:0000256" key="5">
    <source>
        <dbReference type="ARBA" id="ARBA00026042"/>
    </source>
</evidence>
<dbReference type="SUPFAM" id="SSF47954">
    <property type="entry name" value="Cyclin-like"/>
    <property type="match status" value="2"/>
</dbReference>
<reference evidence="8 9" key="1">
    <citation type="submission" date="2021-04" db="EMBL/GenBank/DDBJ databases">
        <authorList>
            <person name="Bliznina A."/>
        </authorList>
    </citation>
    <scope>NUCLEOTIDE SEQUENCE [LARGE SCALE GENOMIC DNA]</scope>
</reference>
<comment type="function">
    <text evidence="4">Regulates CDK7, the catalytic subunit of the CDK-activating kinase (CAK) enzymatic complex. CAK activates the cyclin-associated kinases CDK1, CDK2, CDK4 and CDK6 by threonine phosphorylation. CAK complexed to the core-TFIIH basal transcription factor activates RNA polymerase II by serine phosphorylation of the repetitive C-terminal domain (CTD) of its large subunit (POLR2A), allowing its escape from the promoter and elongation of the transcripts. Involved in cell cycle control and in RNA transcription by RNA polymerase II. Its expression and activity are constant throughout the cell cycle.</text>
</comment>
<evidence type="ECO:0000256" key="2">
    <source>
        <dbReference type="ARBA" id="ARBA00019496"/>
    </source>
</evidence>
<evidence type="ECO:0000256" key="4">
    <source>
        <dbReference type="ARBA" id="ARBA00025343"/>
    </source>
</evidence>
<dbReference type="SMART" id="SM00385">
    <property type="entry name" value="CYCLIN"/>
    <property type="match status" value="1"/>
</dbReference>
<name>A0ABN7SY22_OIKDI</name>
<keyword evidence="3 6" id="KW-0195">Cyclin</keyword>
<accession>A0ABN7SY22</accession>
<dbReference type="Pfam" id="PF16899">
    <property type="entry name" value="Cyclin_C_2"/>
    <property type="match status" value="1"/>
</dbReference>
<dbReference type="EMBL" id="OU015566">
    <property type="protein sequence ID" value="CAG5107460.1"/>
    <property type="molecule type" value="Genomic_DNA"/>
</dbReference>
<dbReference type="PANTHER" id="PTHR10026">
    <property type="entry name" value="CYCLIN"/>
    <property type="match status" value="1"/>
</dbReference>
<dbReference type="CDD" id="cd20524">
    <property type="entry name" value="CYCLIN_CCNH_rpt1"/>
    <property type="match status" value="1"/>
</dbReference>
<evidence type="ECO:0000259" key="7">
    <source>
        <dbReference type="SMART" id="SM00385"/>
    </source>
</evidence>
<feature type="domain" description="Cyclin-like" evidence="7">
    <location>
        <begin position="60"/>
        <end position="157"/>
    </location>
</feature>
<dbReference type="NCBIfam" id="TIGR00569">
    <property type="entry name" value="ccl1"/>
    <property type="match status" value="1"/>
</dbReference>
<evidence type="ECO:0000256" key="3">
    <source>
        <dbReference type="ARBA" id="ARBA00023127"/>
    </source>
</evidence>
<comment type="subunit">
    <text evidence="5">Associates primarily with CDK7 and MAT1 to form the CAK complex. CAK can further associate with the core-TFIIH to form the TFIIH basal transcription factor.</text>
</comment>
<sequence length="323" mass="37564">MFHTSTQREHWTFSSKDDLFTLRERVNENYRSKMSSRLKLGPSQWLAPDEELKYIKYYEGRLQSFCNHFKVPVKNIFSLPPTVKATAIVYFKRFYLRTSAMEYNPRFVAFACLWLATKVEEFNVSITEFVENLQPKDQDECTHFEDIILSLELPIIHALKYHLTIHNPYRPLEGFLIDLRARCEGLQNSDILRQNAYAFLDKVFRTDVPLLHPPSVIAIAACRQSASENKVSIDQYILGKLFPDSKESPEYEHFKTAIKKIRSAVKKSDKEIPAPEVVGQLKAKWERCRNPDLTDEKLVQFVDDDDDAAPVVETISMDDLVDF</sequence>
<evidence type="ECO:0000256" key="6">
    <source>
        <dbReference type="RuleBase" id="RU000383"/>
    </source>
</evidence>
<dbReference type="InterPro" id="IPR043198">
    <property type="entry name" value="Cyclin/Ssn8"/>
</dbReference>
<dbReference type="InterPro" id="IPR036915">
    <property type="entry name" value="Cyclin-like_sf"/>
</dbReference>
<evidence type="ECO:0000313" key="9">
    <source>
        <dbReference type="Proteomes" id="UP001158576"/>
    </source>
</evidence>
<gene>
    <name evidence="8" type="ORF">OKIOD_LOCUS12102</name>
</gene>
<comment type="similarity">
    <text evidence="1">Belongs to the cyclin family. Cyclin C subfamily.</text>
</comment>
<dbReference type="InterPro" id="IPR027081">
    <property type="entry name" value="CyclinH/Ccl1"/>
</dbReference>
<dbReference type="InterPro" id="IPR031658">
    <property type="entry name" value="Cyclin_C_2"/>
</dbReference>